<feature type="domain" description="Calcineurin-like phosphoesterase" evidence="2">
    <location>
        <begin position="124"/>
        <end position="329"/>
    </location>
</feature>
<feature type="compositionally biased region" description="Basic and acidic residues" evidence="1">
    <location>
        <begin position="339"/>
        <end position="356"/>
    </location>
</feature>
<dbReference type="Proteomes" id="UP001465668">
    <property type="component" value="Unassembled WGS sequence"/>
</dbReference>
<organism evidence="3 4">
    <name type="scientific">Seiridium cardinale</name>
    <dbReference type="NCBI Taxonomy" id="138064"/>
    <lineage>
        <taxon>Eukaryota</taxon>
        <taxon>Fungi</taxon>
        <taxon>Dikarya</taxon>
        <taxon>Ascomycota</taxon>
        <taxon>Pezizomycotina</taxon>
        <taxon>Sordariomycetes</taxon>
        <taxon>Xylariomycetidae</taxon>
        <taxon>Amphisphaeriales</taxon>
        <taxon>Sporocadaceae</taxon>
        <taxon>Seiridium</taxon>
    </lineage>
</organism>
<dbReference type="PANTHER" id="PTHR42850:SF4">
    <property type="entry name" value="ZINC-DEPENDENT ENDOPOLYPHOSPHATASE"/>
    <property type="match status" value="1"/>
</dbReference>
<dbReference type="EMBL" id="JARVKM010000012">
    <property type="protein sequence ID" value="KAK9779109.1"/>
    <property type="molecule type" value="Genomic_DNA"/>
</dbReference>
<sequence length="460" mass="50083">MAALFFSPHLHPRTRRRRLFGIAIVLIFGTLYLCYAKFDKMAETAKTIMPLNTPFTGHGGGGSNAPTAEQHDHAETTFADLAAAQKPMPPMSYGTYARPPLKDLISLSTLPSEKLPTSPPSSSRLIIIGDVHGQIKELKALLKEVEYSKERGDHVIFTGDLINKGVDSPGVVQLAMDMGASGVRGNHEDRILLAWENANSKNVIGASIDGGKISDLKGLTPEPVDDMAEPALAGQSGSQSAEVQVARSLTQKQRDWLSNLPVILKVGPIPGYGNVVVVHAGLVPDVALENQDPWAVMHMRTLVFPAEQVRRVRIKQMLEDLASERAKKHVSVSDEEVEKELIASRERGEGTGDHDVSLPQEGRNGKPWSDAWDESQANRTSEAERTTVVYGHDAKRGLNVGKFAFGLDSSCVKGGKLSAMIFGLQDGRIGHRIVSVDCEIAPGEKSKVEEEQRRKKRGDQ</sequence>
<evidence type="ECO:0000313" key="4">
    <source>
        <dbReference type="Proteomes" id="UP001465668"/>
    </source>
</evidence>
<dbReference type="PANTHER" id="PTHR42850">
    <property type="entry name" value="METALLOPHOSPHOESTERASE"/>
    <property type="match status" value="1"/>
</dbReference>
<feature type="region of interest" description="Disordered" evidence="1">
    <location>
        <begin position="337"/>
        <end position="384"/>
    </location>
</feature>
<comment type="caution">
    <text evidence="3">The sequence shown here is derived from an EMBL/GenBank/DDBJ whole genome shotgun (WGS) entry which is preliminary data.</text>
</comment>
<accession>A0ABR2XZN4</accession>
<dbReference type="InterPro" id="IPR050126">
    <property type="entry name" value="Ap4A_hydrolase"/>
</dbReference>
<evidence type="ECO:0000313" key="3">
    <source>
        <dbReference type="EMBL" id="KAK9779109.1"/>
    </source>
</evidence>
<gene>
    <name evidence="3" type="ORF">SCAR479_03976</name>
</gene>
<dbReference type="Gene3D" id="3.60.21.10">
    <property type="match status" value="1"/>
</dbReference>
<keyword evidence="4" id="KW-1185">Reference proteome</keyword>
<dbReference type="Pfam" id="PF00149">
    <property type="entry name" value="Metallophos"/>
    <property type="match status" value="1"/>
</dbReference>
<evidence type="ECO:0000259" key="2">
    <source>
        <dbReference type="Pfam" id="PF00149"/>
    </source>
</evidence>
<protein>
    <submittedName>
        <fullName evidence="3">Calcineurin-like phosphoesterase domain-containing protein</fullName>
    </submittedName>
</protein>
<reference evidence="3 4" key="1">
    <citation type="submission" date="2024-02" db="EMBL/GenBank/DDBJ databases">
        <title>First draft genome assembly of two strains of Seiridium cardinale.</title>
        <authorList>
            <person name="Emiliani G."/>
            <person name="Scali E."/>
        </authorList>
    </citation>
    <scope>NUCLEOTIDE SEQUENCE [LARGE SCALE GENOMIC DNA]</scope>
    <source>
        <strain evidence="3 4">BM-138-000479</strain>
    </source>
</reference>
<dbReference type="SUPFAM" id="SSF56300">
    <property type="entry name" value="Metallo-dependent phosphatases"/>
    <property type="match status" value="1"/>
</dbReference>
<evidence type="ECO:0000256" key="1">
    <source>
        <dbReference type="SAM" id="MobiDB-lite"/>
    </source>
</evidence>
<proteinExistence type="predicted"/>
<dbReference type="InterPro" id="IPR029052">
    <property type="entry name" value="Metallo-depent_PP-like"/>
</dbReference>
<dbReference type="InterPro" id="IPR004843">
    <property type="entry name" value="Calcineurin-like_PHP"/>
</dbReference>
<dbReference type="CDD" id="cd00144">
    <property type="entry name" value="MPP_PPP_family"/>
    <property type="match status" value="1"/>
</dbReference>
<name>A0ABR2XZN4_9PEZI</name>